<feature type="region of interest" description="Disordered" evidence="2">
    <location>
        <begin position="2138"/>
        <end position="2161"/>
    </location>
</feature>
<feature type="region of interest" description="Disordered" evidence="2">
    <location>
        <begin position="1"/>
        <end position="41"/>
    </location>
</feature>
<name>A0AAJ8JX80_9TREE</name>
<keyword evidence="1" id="KW-0175">Coiled coil</keyword>
<accession>A0AAJ8JX80</accession>
<feature type="compositionally biased region" description="Polar residues" evidence="2">
    <location>
        <begin position="141"/>
        <end position="159"/>
    </location>
</feature>
<feature type="compositionally biased region" description="Polar residues" evidence="2">
    <location>
        <begin position="580"/>
        <end position="595"/>
    </location>
</feature>
<feature type="compositionally biased region" description="Low complexity" evidence="2">
    <location>
        <begin position="223"/>
        <end position="235"/>
    </location>
</feature>
<reference evidence="3" key="3">
    <citation type="submission" date="2024-01" db="EMBL/GenBank/DDBJ databases">
        <authorList>
            <person name="Coelho M.A."/>
            <person name="David-Palma M."/>
            <person name="Shea T."/>
            <person name="Sun S."/>
            <person name="Cuomo C.A."/>
            <person name="Heitman J."/>
        </authorList>
    </citation>
    <scope>NUCLEOTIDE SEQUENCE</scope>
    <source>
        <strain evidence="3">CBS 7841</strain>
    </source>
</reference>
<protein>
    <submittedName>
        <fullName evidence="3">Uncharacterized protein</fullName>
    </submittedName>
</protein>
<feature type="coiled-coil region" evidence="1">
    <location>
        <begin position="1788"/>
        <end position="1917"/>
    </location>
</feature>
<dbReference type="GeneID" id="91089646"/>
<feature type="compositionally biased region" description="Low complexity" evidence="2">
    <location>
        <begin position="8"/>
        <end position="22"/>
    </location>
</feature>
<feature type="compositionally biased region" description="Basic and acidic residues" evidence="2">
    <location>
        <begin position="815"/>
        <end position="834"/>
    </location>
</feature>
<feature type="compositionally biased region" description="Polar residues" evidence="2">
    <location>
        <begin position="236"/>
        <end position="252"/>
    </location>
</feature>
<dbReference type="KEGG" id="cdep:91089646"/>
<feature type="compositionally biased region" description="Low complexity" evidence="2">
    <location>
        <begin position="1594"/>
        <end position="1606"/>
    </location>
</feature>
<feature type="region of interest" description="Disordered" evidence="2">
    <location>
        <begin position="1127"/>
        <end position="1157"/>
    </location>
</feature>
<dbReference type="RefSeq" id="XP_066070901.1">
    <property type="nucleotide sequence ID" value="XM_066214804.1"/>
</dbReference>
<organism evidence="3 4">
    <name type="scientific">Cryptococcus depauperatus CBS 7841</name>
    <dbReference type="NCBI Taxonomy" id="1295531"/>
    <lineage>
        <taxon>Eukaryota</taxon>
        <taxon>Fungi</taxon>
        <taxon>Dikarya</taxon>
        <taxon>Basidiomycota</taxon>
        <taxon>Agaricomycotina</taxon>
        <taxon>Tremellomycetes</taxon>
        <taxon>Tremellales</taxon>
        <taxon>Cryptococcaceae</taxon>
        <taxon>Cryptococcus</taxon>
    </lineage>
</organism>
<dbReference type="EMBL" id="CP143790">
    <property type="protein sequence ID" value="WVN90201.1"/>
    <property type="molecule type" value="Genomic_DNA"/>
</dbReference>
<reference evidence="3" key="1">
    <citation type="submission" date="2016-06" db="EMBL/GenBank/DDBJ databases">
        <authorList>
            <person name="Cuomo C."/>
            <person name="Litvintseva A."/>
            <person name="Heitman J."/>
            <person name="Chen Y."/>
            <person name="Sun S."/>
            <person name="Springer D."/>
            <person name="Dromer F."/>
            <person name="Young S."/>
            <person name="Zeng Q."/>
            <person name="Chapman S."/>
            <person name="Gujja S."/>
            <person name="Saif S."/>
            <person name="Birren B."/>
        </authorList>
    </citation>
    <scope>NUCLEOTIDE SEQUENCE</scope>
    <source>
        <strain evidence="3">CBS 7841</strain>
    </source>
</reference>
<dbReference type="Proteomes" id="UP000094043">
    <property type="component" value="Chromosome 7"/>
</dbReference>
<feature type="region of interest" description="Disordered" evidence="2">
    <location>
        <begin position="193"/>
        <end position="252"/>
    </location>
</feature>
<feature type="coiled-coil region" evidence="1">
    <location>
        <begin position="1961"/>
        <end position="2058"/>
    </location>
</feature>
<feature type="compositionally biased region" description="Polar residues" evidence="2">
    <location>
        <begin position="1134"/>
        <end position="1152"/>
    </location>
</feature>
<feature type="compositionally biased region" description="Low complexity" evidence="2">
    <location>
        <begin position="862"/>
        <end position="874"/>
    </location>
</feature>
<evidence type="ECO:0000313" key="3">
    <source>
        <dbReference type="EMBL" id="WVN90201.1"/>
    </source>
</evidence>
<evidence type="ECO:0000256" key="1">
    <source>
        <dbReference type="SAM" id="Coils"/>
    </source>
</evidence>
<evidence type="ECO:0000313" key="4">
    <source>
        <dbReference type="Proteomes" id="UP000094043"/>
    </source>
</evidence>
<feature type="region of interest" description="Disordered" evidence="2">
    <location>
        <begin position="276"/>
        <end position="332"/>
    </location>
</feature>
<gene>
    <name evidence="3" type="ORF">L203_105437</name>
</gene>
<feature type="region of interest" description="Disordered" evidence="2">
    <location>
        <begin position="573"/>
        <end position="611"/>
    </location>
</feature>
<feature type="compositionally biased region" description="Basic and acidic residues" evidence="2">
    <location>
        <begin position="212"/>
        <end position="222"/>
    </location>
</feature>
<evidence type="ECO:0000256" key="2">
    <source>
        <dbReference type="SAM" id="MobiDB-lite"/>
    </source>
</evidence>
<feature type="compositionally biased region" description="Basic and acidic residues" evidence="2">
    <location>
        <begin position="1611"/>
        <end position="1620"/>
    </location>
</feature>
<feature type="region of interest" description="Disordered" evidence="2">
    <location>
        <begin position="797"/>
        <end position="886"/>
    </location>
</feature>
<proteinExistence type="predicted"/>
<feature type="region of interest" description="Disordered" evidence="2">
    <location>
        <begin position="141"/>
        <end position="162"/>
    </location>
</feature>
<feature type="region of interest" description="Disordered" evidence="2">
    <location>
        <begin position="1574"/>
        <end position="1624"/>
    </location>
</feature>
<reference evidence="3" key="2">
    <citation type="journal article" date="2022" name="Elife">
        <title>Obligate sexual reproduction of a homothallic fungus closely related to the Cryptococcus pathogenic species complex.</title>
        <authorList>
            <person name="Passer A.R."/>
            <person name="Clancey S.A."/>
            <person name="Shea T."/>
            <person name="David-Palma M."/>
            <person name="Averette A.F."/>
            <person name="Boekhout T."/>
            <person name="Porcel B.M."/>
            <person name="Nowrousian M."/>
            <person name="Cuomo C.A."/>
            <person name="Sun S."/>
            <person name="Heitman J."/>
            <person name="Coelho M.A."/>
        </authorList>
    </citation>
    <scope>NUCLEOTIDE SEQUENCE</scope>
    <source>
        <strain evidence="3">CBS 7841</strain>
    </source>
</reference>
<sequence length="2176" mass="241432">MYPNNNYLHSPASLPLSHPPSHTFDPKWRFPSPQANSAHTKPEVYPQQAQWTHQRRNTLQLNPNLSNYQSIEHDMPLLSAVGGPKYDQDLSVFGTGLAKTRKGSLAYNIPIQQPQPRHLVSGLTPLPINRAWTLDFSTQSSRSPLASAPITSAPCSSKSRMQEERIANRPPSYLGRHQEMNGTELAERSYRGIRGRVGGPPKAVLGGPGGKTFDEMMAEKQGKTQTSPQKSTTSPIHSSVPKNDLATTSSGQILNDKMTEDSIEWNGMPVVVRMPYKTYSPPDSPPPLNPPKDVKESAESPPLRRPRKEAFPWPESKVRLSPEGTPLPISPIDITYEDLGEALSEVSFPTVDDEGDATWAERKVIVSVPDPESWESLHQMRLKLEQEKIIALEEDVSAELEIGSEGSIQKGDEESESVDAVEDAIPTEIGNVDVKPKETIPVNIDPSVKWNFDPVSPPPFLKQPPPLSTDSSLEKTIQLTTPGKFCADDIQQNSSLEYQKQSFLMGEGNIDKRQDASSLVGKSQGRAFGLSAMNSPLVERQSSGLFKQPEDPQRSVDSIFKVSMLRTVDKHPLTPVDFNVNHSRQSSDSQNSNGKYDTRVPKRSKMRAWSDGGDEEFLDGDAVPIEKKYHKVIAEHVYSGNDESPISWGTTGSDIESIIDSKVNDKVGSTSELIALASGKMSSFASDRYIGSLPTSSEPIVQTSLQLSFDSDKQIPKAKTNDWNDELLPTEEIVFEKRRRSSECNANEIYSSDKTSMSTIRLKSLFPNTLSSQNKGEDELSDPLSVLRLKALATRGKSKSSLGGGYGQAETAIHSTEDKKTTLESRSSIEESKTSVKHMSSHQSEEAPFSKRLRPTAEPWRPTRSVSTTSTLSRYNTPRKTLRPTAATFTPDLYKPSFSKNEDKNWKGMHFETGNNGSTNSEQLRPTVAPFIPSASSFAFCPQVTSFTFTAPLSSTYDTESSEAFVAKNDEIQPLSIANEQIEFISRHHSSNISISSSNAEARMRPTAPPFIPGKKNSVTASSSPHHSPAMLSSATLPSLTATKIRATAAAFVPTSVLQHIVFSSPFTFRVTDAEVKKPVLKPNAAPFIPSWGTKDMAIAANENTEPLDTAGKLQNNLQEENKFSLLQDGKKQSPPSTTINQTGSQEMNPKETSPCPLEETTASLAKHVPRGTILPSSSARTLSMPSDILDEDTLKMTAISENFTKLDVQFQKEHKAVMNDEGDLEPIDAYNDNVKVLRREATPLPAADLKNSVTLSTSPEPNQHSLHGNQVLEANRIPRPDKPARHEHHSHRPRVLRDLSCSSNELNIHLKDIIIHPSQPLNSHHTTPMRILGEEGEDMGFPDAPQTASTQMAQDAENGFQLHTKTDISETPESLEREAVNSIIHSLTSNSYLAEETRSLAEIEKPKNDFNRLQTNIEDASKLIVGSSVNDNFGNASLASDKRPDSWFKEEIRLSRSNAPSPEVEMRSREEAYDELEDYKRFVEWTYPLQDESEASERSAVGKIPAGNHGPGVVSANTALGDDSTYYDAFSEIVPSALNLSRISHARVLSVEAPSLTDSPAAYPRLPSELFEDSPAHLKTRKPKSVLGGSNGSSGSPSPKTRSSSQVHPTELDRQESVSDHSVASRDNGLLKILEILRKQEKKNELVHSKLETLQDGILHNVRQQQQQPSAELLKKITSTLKEHTCLLSSLRESISESSASASYYTVAEKDRPQELFAAILTSQHAILSKFDEVASAELGGTDELHEAIAALHLAEDAANQRSRIVEEQAREMNAMKTKLGENMDQQRELKADVEVLKQRLKDSRRERDELRESLQTKDKWLKEAMTKQNKVSEEIDRLVARTLAAELERDALAKSLDNEREEEKELVRSMAEMRQEMENQAESSRLDLAEKDAVLSQVQSELHETRQALDETKRVAMRTPATPQPPLATASALCELTQAAFTFHEEALSRMGKLDDAMHESMESRVKEYENVLEQNRKLGGEVEGLRTKLEETSAKHHELERDLLPKLSILEADNKTKTEFLAHEIKRREEAEKKVQDMETHMATMQEQIMKWQVELAIRQSQASTNEMRLQTLAQENTYWREFALNADRRRFKSYLASKPFESEQVSATPHKANPARVISLTSSISARKELEMIDKSAKNTKPRTQTPSIVVDGDHESLTDAIDSALTESIGE</sequence>
<keyword evidence="4" id="KW-1185">Reference proteome</keyword>